<evidence type="ECO:0000313" key="3">
    <source>
        <dbReference type="Proteomes" id="UP000034037"/>
    </source>
</evidence>
<keyword evidence="3" id="KW-1185">Reference proteome</keyword>
<feature type="region of interest" description="Disordered" evidence="1">
    <location>
        <begin position="12"/>
        <end position="39"/>
    </location>
</feature>
<dbReference type="Proteomes" id="UP000034037">
    <property type="component" value="Chromosome"/>
</dbReference>
<protein>
    <submittedName>
        <fullName evidence="2">Uncharacterized protein</fullName>
    </submittedName>
</protein>
<dbReference type="AlphaFoldDB" id="A0A0F6WPN1"/>
<dbReference type="HOGENOM" id="CLU_2068616_0_0_11"/>
<name>A0A0F6WPN1_9CORY</name>
<evidence type="ECO:0000256" key="1">
    <source>
        <dbReference type="SAM" id="MobiDB-lite"/>
    </source>
</evidence>
<accession>A0A0F6WPN1</accession>
<evidence type="ECO:0000313" key="2">
    <source>
        <dbReference type="EMBL" id="AKF26507.1"/>
    </source>
</evidence>
<proteinExistence type="predicted"/>
<dbReference type="PATRIC" id="fig|92706.3.peg.527"/>
<gene>
    <name evidence="2" type="ORF">YH66_02530</name>
</gene>
<dbReference type="EMBL" id="CP011309">
    <property type="protein sequence ID" value="AKF26507.1"/>
    <property type="molecule type" value="Genomic_DNA"/>
</dbReference>
<organism evidence="2 3">
    <name type="scientific">[Brevibacterium] flavum</name>
    <dbReference type="NCBI Taxonomy" id="92706"/>
    <lineage>
        <taxon>Bacteria</taxon>
        <taxon>Bacillati</taxon>
        <taxon>Actinomycetota</taxon>
        <taxon>Actinomycetes</taxon>
        <taxon>Mycobacteriales</taxon>
        <taxon>Corynebacteriaceae</taxon>
        <taxon>Corynebacterium</taxon>
    </lineage>
</organism>
<sequence length="118" mass="12571">MFLMNIDNVIQVDHKPPGQGKYQPTTRNPEEPTSPRFPPNSLLMIRKARVVSSGKKCAYTLINTSGVCPISIAVALGDSPRAYVSALGYLATAGLAMWGFGRGRDPHVIVTIGKSGGS</sequence>
<reference evidence="2 3" key="1">
    <citation type="submission" date="2015-04" db="EMBL/GenBank/DDBJ databases">
        <title>Complete Genome Sequence of Brevibacterium flavum ATCC 15168.</title>
        <authorList>
            <person name="Ahn J."/>
            <person name="Park G."/>
            <person name="Jeon W."/>
            <person name="Jang Y."/>
            <person name="Jang M."/>
            <person name="Lee H."/>
            <person name="Lee H."/>
        </authorList>
    </citation>
    <scope>NUCLEOTIDE SEQUENCE [LARGE SCALE GENOMIC DNA]</scope>
    <source>
        <strain evidence="2 3">ATCC 15168</strain>
    </source>
</reference>